<protein>
    <recommendedName>
        <fullName evidence="5">Outer membrane protein beta-barrel domain-containing protein</fullName>
    </recommendedName>
</protein>
<proteinExistence type="predicted"/>
<feature type="signal peptide" evidence="2">
    <location>
        <begin position="1"/>
        <end position="20"/>
    </location>
</feature>
<keyword evidence="4" id="KW-1185">Reference proteome</keyword>
<gene>
    <name evidence="3" type="ORF">MEBOL_007661</name>
</gene>
<evidence type="ECO:0000256" key="1">
    <source>
        <dbReference type="SAM" id="MobiDB-lite"/>
    </source>
</evidence>
<dbReference type="RefSeq" id="WP_095982096.1">
    <property type="nucleotide sequence ID" value="NZ_CP022163.1"/>
</dbReference>
<dbReference type="AlphaFoldDB" id="A0A250ISD8"/>
<feature type="region of interest" description="Disordered" evidence="1">
    <location>
        <begin position="24"/>
        <end position="45"/>
    </location>
</feature>
<dbReference type="InterPro" id="IPR011250">
    <property type="entry name" value="OMP/PagP_B-barrel"/>
</dbReference>
<dbReference type="EMBL" id="CP022163">
    <property type="protein sequence ID" value="ATB34160.1"/>
    <property type="molecule type" value="Genomic_DNA"/>
</dbReference>
<name>A0A250ISD8_9BACT</name>
<organism evidence="3 4">
    <name type="scientific">Melittangium boletus DSM 14713</name>
    <dbReference type="NCBI Taxonomy" id="1294270"/>
    <lineage>
        <taxon>Bacteria</taxon>
        <taxon>Pseudomonadati</taxon>
        <taxon>Myxococcota</taxon>
        <taxon>Myxococcia</taxon>
        <taxon>Myxococcales</taxon>
        <taxon>Cystobacterineae</taxon>
        <taxon>Archangiaceae</taxon>
        <taxon>Melittangium</taxon>
    </lineage>
</organism>
<evidence type="ECO:0000313" key="3">
    <source>
        <dbReference type="EMBL" id="ATB34160.1"/>
    </source>
</evidence>
<dbReference type="OrthoDB" id="5520501at2"/>
<reference evidence="3 4" key="1">
    <citation type="submission" date="2017-06" db="EMBL/GenBank/DDBJ databases">
        <authorList>
            <person name="Kim H.J."/>
            <person name="Triplett B.A."/>
        </authorList>
    </citation>
    <scope>NUCLEOTIDE SEQUENCE [LARGE SCALE GENOMIC DNA]</scope>
    <source>
        <strain evidence="3 4">DSM 14713</strain>
    </source>
</reference>
<keyword evidence="2" id="KW-0732">Signal</keyword>
<dbReference type="KEGG" id="mbd:MEBOL_007661"/>
<dbReference type="SUPFAM" id="SSF56925">
    <property type="entry name" value="OMPA-like"/>
    <property type="match status" value="1"/>
</dbReference>
<evidence type="ECO:0000313" key="4">
    <source>
        <dbReference type="Proteomes" id="UP000217289"/>
    </source>
</evidence>
<dbReference type="Proteomes" id="UP000217289">
    <property type="component" value="Chromosome"/>
</dbReference>
<evidence type="ECO:0008006" key="5">
    <source>
        <dbReference type="Google" id="ProtNLM"/>
    </source>
</evidence>
<feature type="chain" id="PRO_5012219543" description="Outer membrane protein beta-barrel domain-containing protein" evidence="2">
    <location>
        <begin position="21"/>
        <end position="181"/>
    </location>
</feature>
<sequence length="181" mass="18601">MRFALISAVALTFLSRSAAAAPAKAAERPAESDAPSISTASDNKGADDTAAVSGAKGIVFGVNNLPTVGGFLFVSPENSLRLNLGFGVGLKPDVTAALSVDAAFRHHLTNGTLRPFAEGGVQFAYDGDIDFALKGGLGVEYFFVPRVSVAGTLGLALRFDNGGNSISIPFGTTGLLMNVFF</sequence>
<evidence type="ECO:0000256" key="2">
    <source>
        <dbReference type="SAM" id="SignalP"/>
    </source>
</evidence>
<accession>A0A250ISD8</accession>